<dbReference type="AlphaFoldDB" id="A0A9X6N9E7"/>
<proteinExistence type="predicted"/>
<comment type="caution">
    <text evidence="1">The sequence shown here is derived from an EMBL/GenBank/DDBJ whole genome shotgun (WGS) entry which is preliminary data.</text>
</comment>
<reference evidence="2" key="1">
    <citation type="submission" date="2017-01" db="EMBL/GenBank/DDBJ databases">
        <title>Comparative genomics of anhydrobiosis in the tardigrade Hypsibius dujardini.</title>
        <authorList>
            <person name="Yoshida Y."/>
            <person name="Koutsovoulos G."/>
            <person name="Laetsch D."/>
            <person name="Stevens L."/>
            <person name="Kumar S."/>
            <person name="Horikawa D."/>
            <person name="Ishino K."/>
            <person name="Komine S."/>
            <person name="Tomita M."/>
            <person name="Blaxter M."/>
            <person name="Arakawa K."/>
        </authorList>
    </citation>
    <scope>NUCLEOTIDE SEQUENCE [LARGE SCALE GENOMIC DNA]</scope>
    <source>
        <strain evidence="2">Z151</strain>
    </source>
</reference>
<dbReference type="Pfam" id="PF00494">
    <property type="entry name" value="SQS_PSY"/>
    <property type="match status" value="1"/>
</dbReference>
<accession>A0A9X6N9E7</accession>
<keyword evidence="2" id="KW-1185">Reference proteome</keyword>
<dbReference type="InterPro" id="IPR008949">
    <property type="entry name" value="Isoprenoid_synthase_dom_sf"/>
</dbReference>
<dbReference type="Proteomes" id="UP000192578">
    <property type="component" value="Unassembled WGS sequence"/>
</dbReference>
<dbReference type="OrthoDB" id="270318at2759"/>
<dbReference type="EMBL" id="MTYJ01000186">
    <property type="protein sequence ID" value="OWA50252.1"/>
    <property type="molecule type" value="Genomic_DNA"/>
</dbReference>
<protein>
    <submittedName>
        <fullName evidence="1">NADH dehydrogenase (Ubiquinone) complex I, assembly factor 6</fullName>
    </submittedName>
</protein>
<dbReference type="InterPro" id="IPR002060">
    <property type="entry name" value="Squ/phyt_synthse"/>
</dbReference>
<gene>
    <name evidence="1" type="ORF">BV898_14775</name>
</gene>
<sequence length="358" mass="40318">MRPFINGSPVFWHVGKYLCRVEHKLWRRSVRSISIFSWATAANLGAAGKATSGGAAITQPSQMGLTDFQYCMSVVKKADYENYLCCLLLPKELQQTAFAIRAFNVELAQIKDITRDKLIAQMRFQFWKDTLERIYSTAAPPASPVAKELFRAVRRGNLSKLWLRRLIDSRLDNLPGKPFPSVDAIDSYSENSVAPVLYLLLEAQAVKDVQADHAASHVGKAMGLTTVIRSIPFLASRGQVILPMDLLMKNDLSAEVVSRIGRGVEKNAGIPVTERDVAALTEVVFELAGKANLHIEKARSIYSAFPAEVLSVYLPIVPCRAFLDRLREEDFDIFKPRLRRRDGLIGWKLWWNLNRRTI</sequence>
<organism evidence="1 2">
    <name type="scientific">Hypsibius exemplaris</name>
    <name type="common">Freshwater tardigrade</name>
    <dbReference type="NCBI Taxonomy" id="2072580"/>
    <lineage>
        <taxon>Eukaryota</taxon>
        <taxon>Metazoa</taxon>
        <taxon>Ecdysozoa</taxon>
        <taxon>Tardigrada</taxon>
        <taxon>Eutardigrada</taxon>
        <taxon>Parachela</taxon>
        <taxon>Hypsibioidea</taxon>
        <taxon>Hypsibiidae</taxon>
        <taxon>Hypsibius</taxon>
    </lineage>
</organism>
<dbReference type="Gene3D" id="1.10.600.10">
    <property type="entry name" value="Farnesyl Diphosphate Synthase"/>
    <property type="match status" value="1"/>
</dbReference>
<evidence type="ECO:0000313" key="1">
    <source>
        <dbReference type="EMBL" id="OWA50252.1"/>
    </source>
</evidence>
<evidence type="ECO:0000313" key="2">
    <source>
        <dbReference type="Proteomes" id="UP000192578"/>
    </source>
</evidence>
<dbReference type="SUPFAM" id="SSF48576">
    <property type="entry name" value="Terpenoid synthases"/>
    <property type="match status" value="1"/>
</dbReference>
<name>A0A9X6N9E7_HYPEX</name>